<reference evidence="2" key="1">
    <citation type="submission" date="2017-01" db="EMBL/GenBank/DDBJ databases">
        <authorList>
            <person name="Varghese N."/>
            <person name="Submissions S."/>
        </authorList>
    </citation>
    <scope>NUCLEOTIDE SEQUENCE [LARGE SCALE GENOMIC DNA]</scope>
    <source>
        <strain evidence="2">DSM 21054</strain>
    </source>
</reference>
<gene>
    <name evidence="1" type="ORF">SAMN05421788_10861</name>
</gene>
<dbReference type="AlphaFoldDB" id="A0A173ME49"/>
<sequence length="365" mass="41899">MPDMIYEEKDGLEGVSEVPGVSIIMPFEPKMAIREELEQKIQAVFTKVEHELLAEYPEKYSTALTNRLREVLKQLDYSTFKQSIAVFVSPVFDKVYYLDIPVQEKVVIDENFEIRDLVASKKETTKFLVLLLNSESSRIFLGSASQFVRIAHHTPAHMMAHENNRPELVTHLEDNESGREKMLEKFLQYVDKRLGVILKVYNLPLFVVGTDRTIGHFTKKTHYKERIISYVHHNYENATDVAIQEAIAPNVANWKKVKERDLLNRIDAAMGAKKLAVGIEEVWKEATHKRGQLLVVEKKYRHTEAASETGTTFFRRPENTTAAPFYIKDAVDDVIEQVLESGGDVEFVEDGVLTGYKQIALIQYY</sequence>
<name>A0A173ME49_9BACT</name>
<evidence type="ECO:0000313" key="1">
    <source>
        <dbReference type="EMBL" id="SIT28591.1"/>
    </source>
</evidence>
<dbReference type="STRING" id="477680.SAMN05421788_10861"/>
<evidence type="ECO:0000313" key="2">
    <source>
        <dbReference type="Proteomes" id="UP000186917"/>
    </source>
</evidence>
<accession>A0A173ME49</accession>
<dbReference type="Proteomes" id="UP000186917">
    <property type="component" value="Unassembled WGS sequence"/>
</dbReference>
<keyword evidence="2" id="KW-1185">Reference proteome</keyword>
<dbReference type="KEGG" id="fln:FLA_1809"/>
<dbReference type="Pfam" id="PF18845">
    <property type="entry name" value="baeRF_family3"/>
    <property type="match status" value="1"/>
</dbReference>
<proteinExistence type="predicted"/>
<dbReference type="InterPro" id="IPR041289">
    <property type="entry name" value="Bact_RF_family3"/>
</dbReference>
<dbReference type="EMBL" id="FTOR01000008">
    <property type="protein sequence ID" value="SIT28591.1"/>
    <property type="molecule type" value="Genomic_DNA"/>
</dbReference>
<evidence type="ECO:0008006" key="3">
    <source>
        <dbReference type="Google" id="ProtNLM"/>
    </source>
</evidence>
<organism evidence="1 2">
    <name type="scientific">Filimonas lacunae</name>
    <dbReference type="NCBI Taxonomy" id="477680"/>
    <lineage>
        <taxon>Bacteria</taxon>
        <taxon>Pseudomonadati</taxon>
        <taxon>Bacteroidota</taxon>
        <taxon>Chitinophagia</taxon>
        <taxon>Chitinophagales</taxon>
        <taxon>Chitinophagaceae</taxon>
        <taxon>Filimonas</taxon>
    </lineage>
</organism>
<protein>
    <recommendedName>
        <fullName evidence="3">eRF1 domain-containing protein</fullName>
    </recommendedName>
</protein>